<evidence type="ECO:0000313" key="4">
    <source>
        <dbReference type="Proteomes" id="UP000199120"/>
    </source>
</evidence>
<name>A0A1H7K1L8_9BURK</name>
<dbReference type="EMBL" id="FOAJ01000003">
    <property type="protein sequence ID" value="SEK80709.1"/>
    <property type="molecule type" value="Genomic_DNA"/>
</dbReference>
<evidence type="ECO:0000256" key="1">
    <source>
        <dbReference type="SAM" id="Coils"/>
    </source>
</evidence>
<organism evidence="3 4">
    <name type="scientific">Paraburkholderia caballeronis</name>
    <dbReference type="NCBI Taxonomy" id="416943"/>
    <lineage>
        <taxon>Bacteria</taxon>
        <taxon>Pseudomonadati</taxon>
        <taxon>Pseudomonadota</taxon>
        <taxon>Betaproteobacteria</taxon>
        <taxon>Burkholderiales</taxon>
        <taxon>Burkholderiaceae</taxon>
        <taxon>Paraburkholderia</taxon>
    </lineage>
</organism>
<keyword evidence="4" id="KW-1185">Reference proteome</keyword>
<evidence type="ECO:0008006" key="5">
    <source>
        <dbReference type="Google" id="ProtNLM"/>
    </source>
</evidence>
<dbReference type="AlphaFoldDB" id="A0A1H7K1L8"/>
<protein>
    <recommendedName>
        <fullName evidence="5">DUF2968 family protein</fullName>
    </recommendedName>
</protein>
<evidence type="ECO:0000313" key="3">
    <source>
        <dbReference type="EMBL" id="SEK80709.1"/>
    </source>
</evidence>
<reference evidence="4" key="1">
    <citation type="submission" date="2016-10" db="EMBL/GenBank/DDBJ databases">
        <authorList>
            <person name="Varghese N."/>
            <person name="Submissions S."/>
        </authorList>
    </citation>
    <scope>NUCLEOTIDE SEQUENCE [LARGE SCALE GENOMIC DNA]</scope>
    <source>
        <strain evidence="4">LMG 26416</strain>
    </source>
</reference>
<dbReference type="InterPro" id="IPR021350">
    <property type="entry name" value="DUF2968"/>
</dbReference>
<gene>
    <name evidence="3" type="ORF">SAMN05192542_103546</name>
</gene>
<sequence length="246" mass="26917">MDHKSKVRQIALAALILIGGAEAGCAQALTDNSGNTAAPAADSQPTVTALAQVPTLQASAAAAADQTAALTPDEAKQSATGNVAELQQMINSPDLAELRKTSNGSYSASLLFYGKEMVYYVTLSQQGTFWRVIKSTDEVRAEAIYRDFVRQTFHLSDIEIRRTRLEAQKAFTERMIALSQDHANRLQADLTIARQQQAVVADQQKQTRDEANSLQTQKAAAQNQLRSMQRQVRELQRQVESGLAVR</sequence>
<feature type="signal peptide" evidence="2">
    <location>
        <begin position="1"/>
        <end position="23"/>
    </location>
</feature>
<keyword evidence="2" id="KW-0732">Signal</keyword>
<dbReference type="Proteomes" id="UP000199120">
    <property type="component" value="Unassembled WGS sequence"/>
</dbReference>
<evidence type="ECO:0000256" key="2">
    <source>
        <dbReference type="SAM" id="SignalP"/>
    </source>
</evidence>
<keyword evidence="1" id="KW-0175">Coiled coil</keyword>
<dbReference type="OrthoDB" id="5952682at2"/>
<accession>A0A1H7K1L8</accession>
<feature type="coiled-coil region" evidence="1">
    <location>
        <begin position="204"/>
        <end position="245"/>
    </location>
</feature>
<dbReference type="Pfam" id="PF11180">
    <property type="entry name" value="DUF2968"/>
    <property type="match status" value="1"/>
</dbReference>
<proteinExistence type="predicted"/>
<dbReference type="RefSeq" id="WP_090544810.1">
    <property type="nucleotide sequence ID" value="NZ_FNSR01000001.1"/>
</dbReference>
<feature type="chain" id="PRO_5030029013" description="DUF2968 family protein" evidence="2">
    <location>
        <begin position="24"/>
        <end position="246"/>
    </location>
</feature>